<keyword evidence="4" id="KW-0281">Fimbrium</keyword>
<evidence type="ECO:0000313" key="7">
    <source>
        <dbReference type="EMBL" id="OKB64581.1"/>
    </source>
</evidence>
<keyword evidence="5" id="KW-0472">Membrane</keyword>
<comment type="subcellular location">
    <subcellularLocation>
        <location evidence="1">Fimbrium</location>
    </subcellularLocation>
</comment>
<feature type="transmembrane region" description="Helical" evidence="5">
    <location>
        <begin position="20"/>
        <end position="42"/>
    </location>
</feature>
<keyword evidence="5" id="KW-1133">Transmembrane helix</keyword>
<dbReference type="PANTHER" id="PTHR33420">
    <property type="entry name" value="FIMBRIAL SUBUNIT ELFA-RELATED"/>
    <property type="match status" value="1"/>
</dbReference>
<dbReference type="InterPro" id="IPR036937">
    <property type="entry name" value="Adhesion_dom_fimbrial_sf"/>
</dbReference>
<evidence type="ECO:0000313" key="8">
    <source>
        <dbReference type="Proteomes" id="UP000185770"/>
    </source>
</evidence>
<dbReference type="InterPro" id="IPR000259">
    <property type="entry name" value="Adhesion_dom_fimbrial"/>
</dbReference>
<dbReference type="RefSeq" id="WP_073534639.1">
    <property type="nucleotide sequence ID" value="NZ_MJAO01000033.1"/>
</dbReference>
<evidence type="ECO:0000256" key="3">
    <source>
        <dbReference type="ARBA" id="ARBA00022729"/>
    </source>
</evidence>
<keyword evidence="3" id="KW-0732">Signal</keyword>
<protein>
    <submittedName>
        <fullName evidence="7">Fimbrial protein</fullName>
    </submittedName>
</protein>
<evidence type="ECO:0000256" key="5">
    <source>
        <dbReference type="SAM" id="Phobius"/>
    </source>
</evidence>
<dbReference type="InterPro" id="IPR008966">
    <property type="entry name" value="Adhesion_dom_sf"/>
</dbReference>
<reference evidence="7 8" key="1">
    <citation type="submission" date="2016-09" db="EMBL/GenBank/DDBJ databases">
        <title>Serratia marcescens MSU-97 and epiphytic antimycotic-producing bacteria.</title>
        <authorList>
            <person name="Matilla M.A."/>
        </authorList>
    </citation>
    <scope>NUCLEOTIDE SEQUENCE [LARGE SCALE GENOMIC DNA]</scope>
    <source>
        <strain evidence="7 8">MSU-97</strain>
    </source>
</reference>
<dbReference type="Gene3D" id="2.60.40.1090">
    <property type="entry name" value="Fimbrial-type adhesion domain"/>
    <property type="match status" value="1"/>
</dbReference>
<comment type="similarity">
    <text evidence="2">Belongs to the fimbrial protein family.</text>
</comment>
<comment type="caution">
    <text evidence="7">The sequence shown here is derived from an EMBL/GenBank/DDBJ whole genome shotgun (WGS) entry which is preliminary data.</text>
</comment>
<dbReference type="GO" id="GO:0009289">
    <property type="term" value="C:pilus"/>
    <property type="evidence" value="ECO:0007669"/>
    <property type="project" value="UniProtKB-SubCell"/>
</dbReference>
<gene>
    <name evidence="7" type="ORF">BHU62_21885</name>
</gene>
<evidence type="ECO:0000259" key="6">
    <source>
        <dbReference type="Pfam" id="PF00419"/>
    </source>
</evidence>
<proteinExistence type="inferred from homology"/>
<dbReference type="InterPro" id="IPR050263">
    <property type="entry name" value="Bact_Fimbrial_Adh_Pro"/>
</dbReference>
<accession>A0A1Q4NUN5</accession>
<dbReference type="OrthoDB" id="6466218at2"/>
<dbReference type="EMBL" id="MJAO01000033">
    <property type="protein sequence ID" value="OKB64581.1"/>
    <property type="molecule type" value="Genomic_DNA"/>
</dbReference>
<dbReference type="GO" id="GO:0043709">
    <property type="term" value="P:cell adhesion involved in single-species biofilm formation"/>
    <property type="evidence" value="ECO:0007669"/>
    <property type="project" value="TreeGrafter"/>
</dbReference>
<feature type="domain" description="Fimbrial-type adhesion" evidence="6">
    <location>
        <begin position="62"/>
        <end position="218"/>
    </location>
</feature>
<evidence type="ECO:0000256" key="2">
    <source>
        <dbReference type="ARBA" id="ARBA00006671"/>
    </source>
</evidence>
<dbReference type="Proteomes" id="UP000185770">
    <property type="component" value="Unassembled WGS sequence"/>
</dbReference>
<dbReference type="SUPFAM" id="SSF49401">
    <property type="entry name" value="Bacterial adhesins"/>
    <property type="match status" value="1"/>
</dbReference>
<dbReference type="PANTHER" id="PTHR33420:SF3">
    <property type="entry name" value="FIMBRIAL SUBUNIT ELFA"/>
    <property type="match status" value="1"/>
</dbReference>
<keyword evidence="5" id="KW-0812">Transmembrane</keyword>
<organism evidence="7 8">
    <name type="scientific">Serratia marcescens</name>
    <dbReference type="NCBI Taxonomy" id="615"/>
    <lineage>
        <taxon>Bacteria</taxon>
        <taxon>Pseudomonadati</taxon>
        <taxon>Pseudomonadota</taxon>
        <taxon>Gammaproteobacteria</taxon>
        <taxon>Enterobacterales</taxon>
        <taxon>Yersiniaceae</taxon>
        <taxon>Serratia</taxon>
    </lineage>
</organism>
<name>A0A1Q4NUN5_SERMA</name>
<evidence type="ECO:0000256" key="4">
    <source>
        <dbReference type="ARBA" id="ARBA00023263"/>
    </source>
</evidence>
<evidence type="ECO:0000256" key="1">
    <source>
        <dbReference type="ARBA" id="ARBA00004561"/>
    </source>
</evidence>
<dbReference type="AlphaFoldDB" id="A0A1Q4NUN5"/>
<dbReference type="Pfam" id="PF00419">
    <property type="entry name" value="Fimbrial"/>
    <property type="match status" value="1"/>
</dbReference>
<sequence length="218" mass="23838">MQRMFRYINNHRHYWHDWCYMLVISGLVMMIPLAVCIMVLLLPAAMAADNWQVEGANGQLHVRGVLSESACRLDMASAYQAVNLGQTGTAQLASVGARGAPVSVHLQLKDCLRSAANNRDMRSGNLLWDAHQPALSVSFMAQADADNPHLVQVAGASGLALRITDAQGRDVRLGERGRPLALAMGQNTLSYTVTPERTRAPLRAGAFSAYVDFRLSYD</sequence>